<name>A0ABR0FSN5_9PEZI</name>
<keyword evidence="1" id="KW-0862">Zinc</keyword>
<feature type="compositionally biased region" description="Low complexity" evidence="2">
    <location>
        <begin position="99"/>
        <end position="128"/>
    </location>
</feature>
<dbReference type="PROSITE" id="PS50157">
    <property type="entry name" value="ZINC_FINGER_C2H2_2"/>
    <property type="match status" value="1"/>
</dbReference>
<keyword evidence="5" id="KW-1185">Reference proteome</keyword>
<dbReference type="Gene3D" id="3.30.160.60">
    <property type="entry name" value="Classic Zinc Finger"/>
    <property type="match status" value="1"/>
</dbReference>
<keyword evidence="1" id="KW-0863">Zinc-finger</keyword>
<sequence>MQRQNWSLSTMEYLHRAKFVMDDWRAQREVSGQLVPQPGSDEYFAEYLEVVRRTMDNHGFNVDAPLVVSNPLPVDPALESSVETACKPVNTAHEQVGTAPEPVESAPEPVNPPAASASTTQAPAIQAAGDTDGDEESFQPGSRRTKCPPANCTTLIGSEKSLQTHITNQHTPKPGSSCWICPKTFRNDSTLRQHYENHHKLDGDGVRTAMEASKDLASIDPQWLQPRFEVQDLVPSLRQETLRLNRLKLETTSRYRQMDEHSMNSCLESFRHGKMFEGRLVCLLWKGWTRGGLINELIKTRVEIRAWKRDLEELKRVEALYSVPR</sequence>
<dbReference type="Proteomes" id="UP001322138">
    <property type="component" value="Unassembled WGS sequence"/>
</dbReference>
<reference evidence="4 5" key="1">
    <citation type="journal article" date="2023" name="bioRxiv">
        <title>High-quality genome assemblies of four members of thePodospora anserinaspecies complex.</title>
        <authorList>
            <person name="Ament-Velasquez S.L."/>
            <person name="Vogan A.A."/>
            <person name="Wallerman O."/>
            <person name="Hartmann F."/>
            <person name="Gautier V."/>
            <person name="Silar P."/>
            <person name="Giraud T."/>
            <person name="Johannesson H."/>
        </authorList>
    </citation>
    <scope>NUCLEOTIDE SEQUENCE [LARGE SCALE GENOMIC DNA]</scope>
    <source>
        <strain evidence="4 5">CBS 112042</strain>
    </source>
</reference>
<evidence type="ECO:0000259" key="3">
    <source>
        <dbReference type="PROSITE" id="PS50157"/>
    </source>
</evidence>
<dbReference type="InterPro" id="IPR013087">
    <property type="entry name" value="Znf_C2H2_type"/>
</dbReference>
<evidence type="ECO:0000256" key="1">
    <source>
        <dbReference type="PROSITE-ProRule" id="PRU00042"/>
    </source>
</evidence>
<dbReference type="RefSeq" id="XP_062735949.1">
    <property type="nucleotide sequence ID" value="XM_062872242.1"/>
</dbReference>
<evidence type="ECO:0000313" key="5">
    <source>
        <dbReference type="Proteomes" id="UP001322138"/>
    </source>
</evidence>
<keyword evidence="1" id="KW-0479">Metal-binding</keyword>
<feature type="domain" description="C2H2-type" evidence="3">
    <location>
        <begin position="176"/>
        <end position="198"/>
    </location>
</feature>
<protein>
    <recommendedName>
        <fullName evidence="3">C2H2-type domain-containing protein</fullName>
    </recommendedName>
</protein>
<comment type="caution">
    <text evidence="4">The sequence shown here is derived from an EMBL/GenBank/DDBJ whole genome shotgun (WGS) entry which is preliminary data.</text>
</comment>
<dbReference type="GeneID" id="87891361"/>
<evidence type="ECO:0000256" key="2">
    <source>
        <dbReference type="SAM" id="MobiDB-lite"/>
    </source>
</evidence>
<dbReference type="EMBL" id="JAFFGZ010000003">
    <property type="protein sequence ID" value="KAK4646973.1"/>
    <property type="molecule type" value="Genomic_DNA"/>
</dbReference>
<dbReference type="SMART" id="SM00355">
    <property type="entry name" value="ZnF_C2H2"/>
    <property type="match status" value="2"/>
</dbReference>
<organism evidence="4 5">
    <name type="scientific">Podospora bellae-mahoneyi</name>
    <dbReference type="NCBI Taxonomy" id="2093777"/>
    <lineage>
        <taxon>Eukaryota</taxon>
        <taxon>Fungi</taxon>
        <taxon>Dikarya</taxon>
        <taxon>Ascomycota</taxon>
        <taxon>Pezizomycotina</taxon>
        <taxon>Sordariomycetes</taxon>
        <taxon>Sordariomycetidae</taxon>
        <taxon>Sordariales</taxon>
        <taxon>Podosporaceae</taxon>
        <taxon>Podospora</taxon>
    </lineage>
</organism>
<feature type="region of interest" description="Disordered" evidence="2">
    <location>
        <begin position="93"/>
        <end position="150"/>
    </location>
</feature>
<accession>A0ABR0FSN5</accession>
<proteinExistence type="predicted"/>
<gene>
    <name evidence="4" type="ORF">QC761_0029680</name>
</gene>
<evidence type="ECO:0000313" key="4">
    <source>
        <dbReference type="EMBL" id="KAK4646973.1"/>
    </source>
</evidence>